<keyword evidence="2" id="KW-1185">Reference proteome</keyword>
<proteinExistence type="predicted"/>
<sequence>MLAKSVNDNAGILNQRRDLRFFASKLAPTACVLYIKQISPFVTFSRYLKSINFSQLPRAVCNFVPYKKQRFIYETSSFSIFSPNHLIFNTNHSINVGNNSLALFMH</sequence>
<gene>
    <name evidence="1" type="ORF">SAMN05216202_4721</name>
</gene>
<dbReference type="EMBL" id="LT629802">
    <property type="protein sequence ID" value="SDV09102.1"/>
    <property type="molecule type" value="Genomic_DNA"/>
</dbReference>
<accession>A0A1H2NUH9</accession>
<evidence type="ECO:0000313" key="2">
    <source>
        <dbReference type="Proteomes" id="UP000198600"/>
    </source>
</evidence>
<evidence type="ECO:0000313" key="1">
    <source>
        <dbReference type="EMBL" id="SDV09102.1"/>
    </source>
</evidence>
<reference evidence="2" key="1">
    <citation type="submission" date="2016-10" db="EMBL/GenBank/DDBJ databases">
        <authorList>
            <person name="Varghese N."/>
            <person name="Submissions S."/>
        </authorList>
    </citation>
    <scope>NUCLEOTIDE SEQUENCE [LARGE SCALE GENOMIC DNA]</scope>
    <source>
        <strain evidence="2">LMG 2223</strain>
    </source>
</reference>
<organism evidence="1 2">
    <name type="scientific">Pseudomonas mucidolens</name>
    <dbReference type="NCBI Taxonomy" id="46679"/>
    <lineage>
        <taxon>Bacteria</taxon>
        <taxon>Pseudomonadati</taxon>
        <taxon>Pseudomonadota</taxon>
        <taxon>Gammaproteobacteria</taxon>
        <taxon>Pseudomonadales</taxon>
        <taxon>Pseudomonadaceae</taxon>
        <taxon>Pseudomonas</taxon>
    </lineage>
</organism>
<dbReference type="STRING" id="46679.SAMN05216202_4721"/>
<name>A0A1H2NUH9_9PSED</name>
<dbReference type="Proteomes" id="UP000198600">
    <property type="component" value="Chromosome I"/>
</dbReference>
<dbReference type="AlphaFoldDB" id="A0A1H2NUH9"/>
<protein>
    <submittedName>
        <fullName evidence="1">Uncharacterized protein</fullName>
    </submittedName>
</protein>